<proteinExistence type="predicted"/>
<sequence>MLHDPLPSTLSCKPQQLLPTPAALRSPASALRGMHGPETLDLLPSQGLLPSVSSLRLYPAGLCRPRMLPKPPLLPHSHSPSPPIRRYEDSERAHVPPWRRPPPPRRLGDAAPRCLGACC</sequence>
<name>A0ACC3BMH3_PYRYE</name>
<dbReference type="Proteomes" id="UP000798662">
    <property type="component" value="Chromosome 1"/>
</dbReference>
<gene>
    <name evidence="1" type="ORF">I4F81_001282</name>
</gene>
<dbReference type="EMBL" id="CM020618">
    <property type="protein sequence ID" value="KAK1858681.1"/>
    <property type="molecule type" value="Genomic_DNA"/>
</dbReference>
<accession>A0ACC3BMH3</accession>
<evidence type="ECO:0000313" key="1">
    <source>
        <dbReference type="EMBL" id="KAK1858681.1"/>
    </source>
</evidence>
<protein>
    <submittedName>
        <fullName evidence="1">Uncharacterized protein</fullName>
    </submittedName>
</protein>
<evidence type="ECO:0000313" key="2">
    <source>
        <dbReference type="Proteomes" id="UP000798662"/>
    </source>
</evidence>
<comment type="caution">
    <text evidence="1">The sequence shown here is derived from an EMBL/GenBank/DDBJ whole genome shotgun (WGS) entry which is preliminary data.</text>
</comment>
<organism evidence="1 2">
    <name type="scientific">Pyropia yezoensis</name>
    <name type="common">Susabi-nori</name>
    <name type="synonym">Porphyra yezoensis</name>
    <dbReference type="NCBI Taxonomy" id="2788"/>
    <lineage>
        <taxon>Eukaryota</taxon>
        <taxon>Rhodophyta</taxon>
        <taxon>Bangiophyceae</taxon>
        <taxon>Bangiales</taxon>
        <taxon>Bangiaceae</taxon>
        <taxon>Pyropia</taxon>
    </lineage>
</organism>
<reference evidence="1" key="1">
    <citation type="submission" date="2019-11" db="EMBL/GenBank/DDBJ databases">
        <title>Nori genome reveals adaptations in red seaweeds to the harsh intertidal environment.</title>
        <authorList>
            <person name="Wang D."/>
            <person name="Mao Y."/>
        </authorList>
    </citation>
    <scope>NUCLEOTIDE SEQUENCE</scope>
    <source>
        <tissue evidence="1">Gametophyte</tissue>
    </source>
</reference>
<keyword evidence="2" id="KW-1185">Reference proteome</keyword>